<dbReference type="PANTHER" id="PTHR13463:SF3">
    <property type="entry name" value="PROTEIN C10"/>
    <property type="match status" value="1"/>
</dbReference>
<evidence type="ECO:0000313" key="6">
    <source>
        <dbReference type="Proteomes" id="UP000515135"/>
    </source>
</evidence>
<dbReference type="GO" id="GO:0009791">
    <property type="term" value="P:post-embryonic development"/>
    <property type="evidence" value="ECO:0007669"/>
    <property type="project" value="TreeGrafter"/>
</dbReference>
<evidence type="ECO:0000256" key="3">
    <source>
        <dbReference type="ARBA" id="ARBA00020502"/>
    </source>
</evidence>
<dbReference type="GeneID" id="109484397"/>
<dbReference type="InterPro" id="IPR026317">
    <property type="entry name" value="P_C10"/>
</dbReference>
<keyword evidence="4" id="KW-0963">Cytoplasm</keyword>
<gene>
    <name evidence="7" type="primary">LOC109484397</name>
</gene>
<protein>
    <recommendedName>
        <fullName evidence="3">Protein C10</fullName>
    </recommendedName>
</protein>
<dbReference type="Pfam" id="PF14974">
    <property type="entry name" value="P_C10"/>
    <property type="match status" value="1"/>
</dbReference>
<comment type="similarity">
    <text evidence="2">Belongs to the UPF0456 family.</text>
</comment>
<dbReference type="GO" id="GO:0005737">
    <property type="term" value="C:cytoplasm"/>
    <property type="evidence" value="ECO:0007669"/>
    <property type="project" value="UniProtKB-SubCell"/>
</dbReference>
<sequence length="156" mass="17294">MASSTNESVLTLEKNRERKFTDPSTKSLPRVSHHAGSGTQAKFCYIILLLEALKDVINAFTVPENMARMEEARDQAGNDMMKMMQIVFPVATQIQQEVIQKYGFSADGDGAVKFANAIRQYEMEDQEIANLSSNLKSMFLPQMATPPTPAQDVATS</sequence>
<dbReference type="PANTHER" id="PTHR13463">
    <property type="entry name" value="PROTEIN C10"/>
    <property type="match status" value="1"/>
</dbReference>
<dbReference type="RefSeq" id="XP_019643204.1">
    <property type="nucleotide sequence ID" value="XM_019787645.1"/>
</dbReference>
<dbReference type="KEGG" id="bbel:109484397"/>
<dbReference type="OrthoDB" id="75738at2759"/>
<comment type="subcellular location">
    <subcellularLocation>
        <location evidence="1">Cytoplasm</location>
    </subcellularLocation>
</comment>
<evidence type="ECO:0000256" key="1">
    <source>
        <dbReference type="ARBA" id="ARBA00004496"/>
    </source>
</evidence>
<dbReference type="Proteomes" id="UP000515135">
    <property type="component" value="Unplaced"/>
</dbReference>
<evidence type="ECO:0000256" key="5">
    <source>
        <dbReference type="SAM" id="MobiDB-lite"/>
    </source>
</evidence>
<evidence type="ECO:0000256" key="4">
    <source>
        <dbReference type="ARBA" id="ARBA00022490"/>
    </source>
</evidence>
<proteinExistence type="inferred from homology"/>
<accession>A0A6P5AAH8</accession>
<evidence type="ECO:0000313" key="7">
    <source>
        <dbReference type="RefSeq" id="XP_019643204.1"/>
    </source>
</evidence>
<name>A0A6P5AAH8_BRABE</name>
<dbReference type="AlphaFoldDB" id="A0A6P5AAH8"/>
<evidence type="ECO:0000256" key="2">
    <source>
        <dbReference type="ARBA" id="ARBA00007083"/>
    </source>
</evidence>
<feature type="region of interest" description="Disordered" evidence="5">
    <location>
        <begin position="1"/>
        <end position="35"/>
    </location>
</feature>
<organism evidence="6 7">
    <name type="scientific">Branchiostoma belcheri</name>
    <name type="common">Amphioxus</name>
    <dbReference type="NCBI Taxonomy" id="7741"/>
    <lineage>
        <taxon>Eukaryota</taxon>
        <taxon>Metazoa</taxon>
        <taxon>Chordata</taxon>
        <taxon>Cephalochordata</taxon>
        <taxon>Leptocardii</taxon>
        <taxon>Amphioxiformes</taxon>
        <taxon>Branchiostomatidae</taxon>
        <taxon>Branchiostoma</taxon>
    </lineage>
</organism>
<reference evidence="7" key="1">
    <citation type="submission" date="2025-08" db="UniProtKB">
        <authorList>
            <consortium name="RefSeq"/>
        </authorList>
    </citation>
    <scope>IDENTIFICATION</scope>
    <source>
        <tissue evidence="7">Gonad</tissue>
    </source>
</reference>
<keyword evidence="6" id="KW-1185">Reference proteome</keyword>